<keyword evidence="1" id="KW-0812">Transmembrane</keyword>
<evidence type="ECO:0000256" key="1">
    <source>
        <dbReference type="SAM" id="Phobius"/>
    </source>
</evidence>
<feature type="transmembrane region" description="Helical" evidence="1">
    <location>
        <begin position="7"/>
        <end position="26"/>
    </location>
</feature>
<sequence length="113" mass="13236">MTDRERILYFIFGCIVLRLVLAYLPLYLSKKWLPKLGVLTFIIGISFLYLYFTNGRMNAPEGGGVTWWANYRLLHGFLYITASIYLFQSKKVAWIPLMIDVLFGLIMFIKNKL</sequence>
<feature type="transmembrane region" description="Helical" evidence="1">
    <location>
        <begin position="64"/>
        <end position="86"/>
    </location>
</feature>
<accession>A0A6C0BRV8</accession>
<feature type="transmembrane region" description="Helical" evidence="1">
    <location>
        <begin position="32"/>
        <end position="52"/>
    </location>
</feature>
<reference evidence="2" key="1">
    <citation type="journal article" date="2020" name="Nature">
        <title>Giant virus diversity and host interactions through global metagenomics.</title>
        <authorList>
            <person name="Schulz F."/>
            <person name="Roux S."/>
            <person name="Paez-Espino D."/>
            <person name="Jungbluth S."/>
            <person name="Walsh D.A."/>
            <person name="Denef V.J."/>
            <person name="McMahon K.D."/>
            <person name="Konstantinidis K.T."/>
            <person name="Eloe-Fadrosh E.A."/>
            <person name="Kyrpides N.C."/>
            <person name="Woyke T."/>
        </authorList>
    </citation>
    <scope>NUCLEOTIDE SEQUENCE</scope>
    <source>
        <strain evidence="2">GVMAG-M-3300018428-16</strain>
    </source>
</reference>
<name>A0A6C0BRV8_9ZZZZ</name>
<proteinExistence type="predicted"/>
<organism evidence="2">
    <name type="scientific">viral metagenome</name>
    <dbReference type="NCBI Taxonomy" id="1070528"/>
    <lineage>
        <taxon>unclassified sequences</taxon>
        <taxon>metagenomes</taxon>
        <taxon>organismal metagenomes</taxon>
    </lineage>
</organism>
<keyword evidence="1" id="KW-0472">Membrane</keyword>
<keyword evidence="1" id="KW-1133">Transmembrane helix</keyword>
<feature type="transmembrane region" description="Helical" evidence="1">
    <location>
        <begin position="92"/>
        <end position="109"/>
    </location>
</feature>
<dbReference type="AlphaFoldDB" id="A0A6C0BRV8"/>
<protein>
    <submittedName>
        <fullName evidence="2">Uncharacterized protein</fullName>
    </submittedName>
</protein>
<evidence type="ECO:0000313" key="2">
    <source>
        <dbReference type="EMBL" id="QHS95165.1"/>
    </source>
</evidence>
<dbReference type="EMBL" id="MN739243">
    <property type="protein sequence ID" value="QHS95165.1"/>
    <property type="molecule type" value="Genomic_DNA"/>
</dbReference>